<protein>
    <submittedName>
        <fullName evidence="3">Catechol 2,3-dioxygenase-like lactoylglutathione lyase family enzyme</fullName>
    </submittedName>
</protein>
<dbReference type="AlphaFoldDB" id="A0A2T0WLC5"/>
<keyword evidence="3" id="KW-0223">Dioxygenase</keyword>
<sequence length="148" mass="17284">MKNTIFLFGLILTFTLINFNTMAQAKITHIAVYVEDIKRSSDFYSKVFEFKELDEPFKDGVHVWYDIGNNLSMHIIQAPWEPITINKNNHICFSVPDMEAFISKLKKLDVTFGDWPGNEGEINIRPDGIQQIYIQDPDGYWIEINDEY</sequence>
<dbReference type="EMBL" id="PVTR01000006">
    <property type="protein sequence ID" value="PRY87509.1"/>
    <property type="molecule type" value="Genomic_DNA"/>
</dbReference>
<dbReference type="GO" id="GO:0051213">
    <property type="term" value="F:dioxygenase activity"/>
    <property type="evidence" value="ECO:0007669"/>
    <property type="project" value="UniProtKB-KW"/>
</dbReference>
<keyword evidence="1" id="KW-0732">Signal</keyword>
<proteinExistence type="predicted"/>
<dbReference type="OrthoDB" id="192739at2"/>
<dbReference type="Gene3D" id="3.10.180.10">
    <property type="entry name" value="2,3-Dihydroxybiphenyl 1,2-Dioxygenase, domain 1"/>
    <property type="match status" value="1"/>
</dbReference>
<dbReference type="Proteomes" id="UP000238157">
    <property type="component" value="Unassembled WGS sequence"/>
</dbReference>
<organism evidence="3 4">
    <name type="scientific">Mongoliibacter ruber</name>
    <dbReference type="NCBI Taxonomy" id="1750599"/>
    <lineage>
        <taxon>Bacteria</taxon>
        <taxon>Pseudomonadati</taxon>
        <taxon>Bacteroidota</taxon>
        <taxon>Cytophagia</taxon>
        <taxon>Cytophagales</taxon>
        <taxon>Cyclobacteriaceae</taxon>
        <taxon>Mongoliibacter</taxon>
    </lineage>
</organism>
<dbReference type="InterPro" id="IPR004360">
    <property type="entry name" value="Glyas_Fos-R_dOase_dom"/>
</dbReference>
<gene>
    <name evidence="3" type="ORF">CLW00_106133</name>
</gene>
<dbReference type="InterPro" id="IPR029068">
    <property type="entry name" value="Glyas_Bleomycin-R_OHBP_Dase"/>
</dbReference>
<dbReference type="PANTHER" id="PTHR47802">
    <property type="entry name" value="GLYOXALASE FAMILY PROTEIN, EXPRESSED"/>
    <property type="match status" value="1"/>
</dbReference>
<accession>A0A2T0WLC5</accession>
<keyword evidence="3" id="KW-0456">Lyase</keyword>
<feature type="domain" description="VOC" evidence="2">
    <location>
        <begin position="26"/>
        <end position="147"/>
    </location>
</feature>
<dbReference type="Pfam" id="PF00903">
    <property type="entry name" value="Glyoxalase"/>
    <property type="match status" value="1"/>
</dbReference>
<comment type="caution">
    <text evidence="3">The sequence shown here is derived from an EMBL/GenBank/DDBJ whole genome shotgun (WGS) entry which is preliminary data.</text>
</comment>
<dbReference type="InterPro" id="IPR037523">
    <property type="entry name" value="VOC_core"/>
</dbReference>
<dbReference type="RefSeq" id="WP_106133799.1">
    <property type="nucleotide sequence ID" value="NZ_PVTR01000006.1"/>
</dbReference>
<keyword evidence="4" id="KW-1185">Reference proteome</keyword>
<evidence type="ECO:0000259" key="2">
    <source>
        <dbReference type="PROSITE" id="PS51819"/>
    </source>
</evidence>
<evidence type="ECO:0000313" key="4">
    <source>
        <dbReference type="Proteomes" id="UP000238157"/>
    </source>
</evidence>
<name>A0A2T0WLC5_9BACT</name>
<evidence type="ECO:0000313" key="3">
    <source>
        <dbReference type="EMBL" id="PRY87509.1"/>
    </source>
</evidence>
<feature type="chain" id="PRO_5015786452" evidence="1">
    <location>
        <begin position="26"/>
        <end position="148"/>
    </location>
</feature>
<reference evidence="3 4" key="1">
    <citation type="submission" date="2018-03" db="EMBL/GenBank/DDBJ databases">
        <title>Genomic Encyclopedia of Archaeal and Bacterial Type Strains, Phase II (KMG-II): from individual species to whole genera.</title>
        <authorList>
            <person name="Goeker M."/>
        </authorList>
    </citation>
    <scope>NUCLEOTIDE SEQUENCE [LARGE SCALE GENOMIC DNA]</scope>
    <source>
        <strain evidence="3 4">DSM 27929</strain>
    </source>
</reference>
<evidence type="ECO:0000256" key="1">
    <source>
        <dbReference type="SAM" id="SignalP"/>
    </source>
</evidence>
<dbReference type="SUPFAM" id="SSF54593">
    <property type="entry name" value="Glyoxalase/Bleomycin resistance protein/Dihydroxybiphenyl dioxygenase"/>
    <property type="match status" value="1"/>
</dbReference>
<keyword evidence="3" id="KW-0560">Oxidoreductase</keyword>
<dbReference type="PANTHER" id="PTHR47802:SF1">
    <property type="entry name" value="GLYOXALASE FAMILY PROTEIN, EXPRESSED"/>
    <property type="match status" value="1"/>
</dbReference>
<dbReference type="GO" id="GO:0016829">
    <property type="term" value="F:lyase activity"/>
    <property type="evidence" value="ECO:0007669"/>
    <property type="project" value="UniProtKB-KW"/>
</dbReference>
<feature type="signal peptide" evidence="1">
    <location>
        <begin position="1"/>
        <end position="25"/>
    </location>
</feature>
<dbReference type="PROSITE" id="PS51819">
    <property type="entry name" value="VOC"/>
    <property type="match status" value="1"/>
</dbReference>